<feature type="transmembrane region" description="Helical" evidence="6">
    <location>
        <begin position="154"/>
        <end position="178"/>
    </location>
</feature>
<protein>
    <submittedName>
        <fullName evidence="7">T4S1 protein</fullName>
    </submittedName>
</protein>
<dbReference type="PANTHER" id="PTHR14198:SF18">
    <property type="entry name" value="TRANSMEMBRANE 4 L6 FAMILY MEMBER 1"/>
    <property type="match status" value="1"/>
</dbReference>
<dbReference type="EMBL" id="JAAWVQ010100375">
    <property type="protein sequence ID" value="MBN3280643.1"/>
    <property type="molecule type" value="Genomic_DNA"/>
</dbReference>
<keyword evidence="5 6" id="KW-0472">Membrane</keyword>
<evidence type="ECO:0000313" key="8">
    <source>
        <dbReference type="Proteomes" id="UP001166093"/>
    </source>
</evidence>
<evidence type="ECO:0000256" key="5">
    <source>
        <dbReference type="ARBA" id="ARBA00023136"/>
    </source>
</evidence>
<dbReference type="Pfam" id="PF05805">
    <property type="entry name" value="L6_membrane"/>
    <property type="match status" value="1"/>
</dbReference>
<reference evidence="7" key="1">
    <citation type="journal article" date="2021" name="Cell">
        <title>Tracing the genetic footprints of vertebrate landing in non-teleost ray-finned fishes.</title>
        <authorList>
            <person name="Bi X."/>
            <person name="Wang K."/>
            <person name="Yang L."/>
            <person name="Pan H."/>
            <person name="Jiang H."/>
            <person name="Wei Q."/>
            <person name="Fang M."/>
            <person name="Yu H."/>
            <person name="Zhu C."/>
            <person name="Cai Y."/>
            <person name="He Y."/>
            <person name="Gan X."/>
            <person name="Zeng H."/>
            <person name="Yu D."/>
            <person name="Zhu Y."/>
            <person name="Jiang H."/>
            <person name="Qiu Q."/>
            <person name="Yang H."/>
            <person name="Zhang Y.E."/>
            <person name="Wang W."/>
            <person name="Zhu M."/>
            <person name="He S."/>
            <person name="Zhang G."/>
        </authorList>
    </citation>
    <scope>NUCLEOTIDE SEQUENCE</scope>
    <source>
        <strain evidence="7">Pddl_001</strain>
    </source>
</reference>
<feature type="transmembrane region" description="Helical" evidence="6">
    <location>
        <begin position="91"/>
        <end position="115"/>
    </location>
</feature>
<sequence length="207" mass="22665">MCFEKCTKYIAVALIPLAVLCVLADLLLYFPNGEIQFAINNKLTNFVWFFEGIVGAGLLVISSSVMFTCLEKTVSCGCYGNAECGSGCSMLCWLLIVLIGIGGSGYCFIVAALALTEGPYCLTSRGWRYPFANSFGSYLFDPSVWRTCTEPANIVLWNGTLFSALLALSGMEFILCLVQLINGMLVGLCGNCNCWKQVFQSTLYCRR</sequence>
<name>A0ABS2Y221_POLSP</name>
<feature type="transmembrane region" description="Helical" evidence="6">
    <location>
        <begin position="46"/>
        <end position="70"/>
    </location>
</feature>
<comment type="similarity">
    <text evidence="2">Belongs to the L6 tetraspanin family.</text>
</comment>
<evidence type="ECO:0000313" key="7">
    <source>
        <dbReference type="EMBL" id="MBN3280643.1"/>
    </source>
</evidence>
<gene>
    <name evidence="7" type="primary">Tm4sf1_2</name>
    <name evidence="7" type="ORF">GTO93_0009980</name>
</gene>
<dbReference type="PANTHER" id="PTHR14198">
    <property type="entry name" value="TRANSMEMBRANE 4 L6 FAMILY MEMBER 1-RELATED"/>
    <property type="match status" value="1"/>
</dbReference>
<keyword evidence="3 6" id="KW-0812">Transmembrane</keyword>
<organism evidence="7 8">
    <name type="scientific">Polyodon spathula</name>
    <name type="common">North American paddlefish</name>
    <name type="synonym">Squalus spathula</name>
    <dbReference type="NCBI Taxonomy" id="7913"/>
    <lineage>
        <taxon>Eukaryota</taxon>
        <taxon>Metazoa</taxon>
        <taxon>Chordata</taxon>
        <taxon>Craniata</taxon>
        <taxon>Vertebrata</taxon>
        <taxon>Euteleostomi</taxon>
        <taxon>Actinopterygii</taxon>
        <taxon>Chondrostei</taxon>
        <taxon>Acipenseriformes</taxon>
        <taxon>Polyodontidae</taxon>
        <taxon>Polyodon</taxon>
    </lineage>
</organism>
<feature type="non-terminal residue" evidence="7">
    <location>
        <position position="1"/>
    </location>
</feature>
<dbReference type="Proteomes" id="UP001166093">
    <property type="component" value="Unassembled WGS sequence"/>
</dbReference>
<comment type="subcellular location">
    <subcellularLocation>
        <location evidence="1">Membrane</location>
        <topology evidence="1">Multi-pass membrane protein</topology>
    </subcellularLocation>
</comment>
<evidence type="ECO:0000256" key="1">
    <source>
        <dbReference type="ARBA" id="ARBA00004141"/>
    </source>
</evidence>
<accession>A0ABS2Y221</accession>
<evidence type="ECO:0000256" key="4">
    <source>
        <dbReference type="ARBA" id="ARBA00022989"/>
    </source>
</evidence>
<keyword evidence="8" id="KW-1185">Reference proteome</keyword>
<evidence type="ECO:0000256" key="2">
    <source>
        <dbReference type="ARBA" id="ARBA00006193"/>
    </source>
</evidence>
<comment type="caution">
    <text evidence="7">The sequence shown here is derived from an EMBL/GenBank/DDBJ whole genome shotgun (WGS) entry which is preliminary data.</text>
</comment>
<evidence type="ECO:0000256" key="6">
    <source>
        <dbReference type="SAM" id="Phobius"/>
    </source>
</evidence>
<proteinExistence type="inferred from homology"/>
<feature type="non-terminal residue" evidence="7">
    <location>
        <position position="207"/>
    </location>
</feature>
<dbReference type="InterPro" id="IPR008661">
    <property type="entry name" value="L6_membrane"/>
</dbReference>
<feature type="transmembrane region" description="Helical" evidence="6">
    <location>
        <begin position="9"/>
        <end position="30"/>
    </location>
</feature>
<evidence type="ECO:0000256" key="3">
    <source>
        <dbReference type="ARBA" id="ARBA00022692"/>
    </source>
</evidence>
<keyword evidence="4 6" id="KW-1133">Transmembrane helix</keyword>